<keyword evidence="2" id="KW-1185">Reference proteome</keyword>
<proteinExistence type="predicted"/>
<evidence type="ECO:0000313" key="2">
    <source>
        <dbReference type="Proteomes" id="UP000663859"/>
    </source>
</evidence>
<evidence type="ECO:0000313" key="1">
    <source>
        <dbReference type="EMBL" id="CAF0698321.1"/>
    </source>
</evidence>
<sequence length="61" mass="6680">MGKKGFRRFQVCGPKGGAIPSTHARNKAFKSFHLAGGLRVFNRVGFPSRCRNAGWRCVSNG</sequence>
<gene>
    <name evidence="1" type="ORF">MPNT_260008</name>
</gene>
<dbReference type="Proteomes" id="UP000663859">
    <property type="component" value="Unassembled WGS sequence"/>
</dbReference>
<reference evidence="1" key="1">
    <citation type="submission" date="2021-02" db="EMBL/GenBank/DDBJ databases">
        <authorList>
            <person name="Cremers G."/>
            <person name="Picone N."/>
        </authorList>
    </citation>
    <scope>NUCLEOTIDE SEQUENCE</scope>
    <source>
        <strain evidence="1">PQ17</strain>
    </source>
</reference>
<dbReference type="EMBL" id="CAJNOB010000019">
    <property type="protein sequence ID" value="CAF0698321.1"/>
    <property type="molecule type" value="Genomic_DNA"/>
</dbReference>
<name>A0A8J2FSE5_9BACT</name>
<organism evidence="1 2">
    <name type="scientific">Candidatus Methylacidithermus pantelleriae</name>
    <dbReference type="NCBI Taxonomy" id="2744239"/>
    <lineage>
        <taxon>Bacteria</taxon>
        <taxon>Pseudomonadati</taxon>
        <taxon>Verrucomicrobiota</taxon>
        <taxon>Methylacidiphilae</taxon>
        <taxon>Methylacidiphilales</taxon>
        <taxon>Methylacidiphilaceae</taxon>
        <taxon>Candidatus Methylacidithermus</taxon>
    </lineage>
</organism>
<protein>
    <submittedName>
        <fullName evidence="1">Uncharacterized protein</fullName>
    </submittedName>
</protein>
<comment type="caution">
    <text evidence="1">The sequence shown here is derived from an EMBL/GenBank/DDBJ whole genome shotgun (WGS) entry which is preliminary data.</text>
</comment>
<accession>A0A8J2FSE5</accession>
<dbReference type="AlphaFoldDB" id="A0A8J2FSE5"/>